<dbReference type="AlphaFoldDB" id="A0A644T5P1"/>
<comment type="caution">
    <text evidence="1">The sequence shown here is derived from an EMBL/GenBank/DDBJ whole genome shotgun (WGS) entry which is preliminary data.</text>
</comment>
<accession>A0A644T5P1</accession>
<organism evidence="1">
    <name type="scientific">bioreactor metagenome</name>
    <dbReference type="NCBI Taxonomy" id="1076179"/>
    <lineage>
        <taxon>unclassified sequences</taxon>
        <taxon>metagenomes</taxon>
        <taxon>ecological metagenomes</taxon>
    </lineage>
</organism>
<sequence>MKTFEIKNPDFQDLKNLVIYSYKEEVQIQALNGLQEILESPNLSDLGRRNILNSLMLIGTNSYFNKRCGFEVAEAYLKIFESDSLSELDETTRKALHMVARETESSEFAFKLISFIYKKIEKKYSHPEKEYLISLALEAKSSVSAQESVRVLSKVYDTKGKNSLLELEDFWKIHNESKHPRASLLAFEFCLQKNFFQEEKNLSYPLYCKLFQKKD</sequence>
<gene>
    <name evidence="1" type="ORF">SDC9_07763</name>
</gene>
<proteinExistence type="predicted"/>
<protein>
    <submittedName>
        <fullName evidence="1">Uncharacterized protein</fullName>
    </submittedName>
</protein>
<evidence type="ECO:0000313" key="1">
    <source>
        <dbReference type="EMBL" id="MPL62160.1"/>
    </source>
</evidence>
<dbReference type="EMBL" id="VSSQ01000017">
    <property type="protein sequence ID" value="MPL62160.1"/>
    <property type="molecule type" value="Genomic_DNA"/>
</dbReference>
<name>A0A644T5P1_9ZZZZ</name>
<reference evidence="1" key="1">
    <citation type="submission" date="2019-08" db="EMBL/GenBank/DDBJ databases">
        <authorList>
            <person name="Kucharzyk K."/>
            <person name="Murdoch R.W."/>
            <person name="Higgins S."/>
            <person name="Loffler F."/>
        </authorList>
    </citation>
    <scope>NUCLEOTIDE SEQUENCE</scope>
</reference>